<reference evidence="2 3" key="1">
    <citation type="journal article" date="2021" name="J. Hered.">
        <title>A chromosome-level genome assembly of the parasitoid wasp, Cotesia glomerata (Hymenoptera: Braconidae).</title>
        <authorList>
            <person name="Pinto B.J."/>
            <person name="Weis J.J."/>
            <person name="Gamble T."/>
            <person name="Ode P.J."/>
            <person name="Paul R."/>
            <person name="Zaspel J.M."/>
        </authorList>
    </citation>
    <scope>NUCLEOTIDE SEQUENCE [LARGE SCALE GENOMIC DNA]</scope>
    <source>
        <strain evidence="2">CgM1</strain>
    </source>
</reference>
<evidence type="ECO:0000313" key="3">
    <source>
        <dbReference type="Proteomes" id="UP000826195"/>
    </source>
</evidence>
<gene>
    <name evidence="2" type="ORF">KQX54_019257</name>
</gene>
<protein>
    <submittedName>
        <fullName evidence="2">Uncharacterized protein</fullName>
    </submittedName>
</protein>
<comment type="caution">
    <text evidence="2">The sequence shown here is derived from an EMBL/GenBank/DDBJ whole genome shotgun (WGS) entry which is preliminary data.</text>
</comment>
<organism evidence="2 3">
    <name type="scientific">Cotesia glomerata</name>
    <name type="common">Lepidopteran parasitic wasp</name>
    <name type="synonym">Apanteles glomeratus</name>
    <dbReference type="NCBI Taxonomy" id="32391"/>
    <lineage>
        <taxon>Eukaryota</taxon>
        <taxon>Metazoa</taxon>
        <taxon>Ecdysozoa</taxon>
        <taxon>Arthropoda</taxon>
        <taxon>Hexapoda</taxon>
        <taxon>Insecta</taxon>
        <taxon>Pterygota</taxon>
        <taxon>Neoptera</taxon>
        <taxon>Endopterygota</taxon>
        <taxon>Hymenoptera</taxon>
        <taxon>Apocrita</taxon>
        <taxon>Ichneumonoidea</taxon>
        <taxon>Braconidae</taxon>
        <taxon>Microgastrinae</taxon>
        <taxon>Cotesia</taxon>
    </lineage>
</organism>
<dbReference type="Proteomes" id="UP000826195">
    <property type="component" value="Unassembled WGS sequence"/>
</dbReference>
<keyword evidence="3" id="KW-1185">Reference proteome</keyword>
<proteinExistence type="predicted"/>
<keyword evidence="1" id="KW-0175">Coiled coil</keyword>
<evidence type="ECO:0000313" key="2">
    <source>
        <dbReference type="EMBL" id="KAH0540701.1"/>
    </source>
</evidence>
<name>A0AAV7I2P4_COTGL</name>
<evidence type="ECO:0000256" key="1">
    <source>
        <dbReference type="SAM" id="Coils"/>
    </source>
</evidence>
<feature type="coiled-coil region" evidence="1">
    <location>
        <begin position="18"/>
        <end position="45"/>
    </location>
</feature>
<dbReference type="AlphaFoldDB" id="A0AAV7I2P4"/>
<sequence length="74" mass="9021">MVAGIKVQLGIRLDDKTNWKTVSKLRQLEKEEEKLKQQLEYFKNYVQAYRDDAEKSHFHQRNQYLGRRSRGYPY</sequence>
<dbReference type="EMBL" id="JAHXZJ010002609">
    <property type="protein sequence ID" value="KAH0540701.1"/>
    <property type="molecule type" value="Genomic_DNA"/>
</dbReference>
<accession>A0AAV7I2P4</accession>